<evidence type="ECO:0000313" key="1">
    <source>
        <dbReference type="EMBL" id="WWM68225.1"/>
    </source>
</evidence>
<name>A0ABZ2FUD2_9PSED</name>
<reference evidence="1 2" key="1">
    <citation type="submission" date="2024-02" db="EMBL/GenBank/DDBJ databases">
        <title>The whole genome sequence of Pseudomonas benzopyrenica MLY92.</title>
        <authorList>
            <person name="Liu Y."/>
        </authorList>
    </citation>
    <scope>NUCLEOTIDE SEQUENCE [LARGE SCALE GENOMIC DNA]</scope>
    <source>
        <strain evidence="1 2">MLY92</strain>
    </source>
</reference>
<sequence length="61" mass="7098">MLLALLCKQRLGFGPLAVQREDIGCPPRQFFGREVKRLQRLLECDSRSRLAAYWRLGHTRA</sequence>
<proteinExistence type="predicted"/>
<dbReference type="RefSeq" id="WP_338546525.1">
    <property type="nucleotide sequence ID" value="NZ_CP145723.1"/>
</dbReference>
<keyword evidence="2" id="KW-1185">Reference proteome</keyword>
<dbReference type="Proteomes" id="UP001372714">
    <property type="component" value="Chromosome"/>
</dbReference>
<organism evidence="1 2">
    <name type="scientific">Pseudomonas benzopyrenica</name>
    <dbReference type="NCBI Taxonomy" id="2993566"/>
    <lineage>
        <taxon>Bacteria</taxon>
        <taxon>Pseudomonadati</taxon>
        <taxon>Pseudomonadota</taxon>
        <taxon>Gammaproteobacteria</taxon>
        <taxon>Pseudomonadales</taxon>
        <taxon>Pseudomonadaceae</taxon>
        <taxon>Pseudomonas</taxon>
    </lineage>
</organism>
<protein>
    <submittedName>
        <fullName evidence="1">Uncharacterized protein</fullName>
    </submittedName>
</protein>
<accession>A0ABZ2FUD2</accession>
<dbReference type="EMBL" id="CP145723">
    <property type="protein sequence ID" value="WWM68225.1"/>
    <property type="molecule type" value="Genomic_DNA"/>
</dbReference>
<gene>
    <name evidence="1" type="ORF">V6W80_08065</name>
</gene>
<evidence type="ECO:0000313" key="2">
    <source>
        <dbReference type="Proteomes" id="UP001372714"/>
    </source>
</evidence>